<protein>
    <submittedName>
        <fullName evidence="2">Uncharacterized protein</fullName>
    </submittedName>
</protein>
<proteinExistence type="predicted"/>
<feature type="compositionally biased region" description="Basic residues" evidence="1">
    <location>
        <begin position="1"/>
        <end position="11"/>
    </location>
</feature>
<evidence type="ECO:0000313" key="2">
    <source>
        <dbReference type="EMBL" id="MPN57804.1"/>
    </source>
</evidence>
<feature type="region of interest" description="Disordered" evidence="1">
    <location>
        <begin position="1"/>
        <end position="23"/>
    </location>
</feature>
<dbReference type="EMBL" id="VSSQ01129805">
    <property type="protein sequence ID" value="MPN57804.1"/>
    <property type="molecule type" value="Genomic_DNA"/>
</dbReference>
<sequence length="97" mass="10382">MAQQQRQRREHRAAQRAQHANPPVTQLVAESLDHDGAIIGHHAGSRQLIAHILHEIGHGGGIEPGTARQLRRATIGLGGQPAGQLAHGLAELDRPGR</sequence>
<name>A0A645JBP1_9ZZZZ</name>
<reference evidence="2" key="1">
    <citation type="submission" date="2019-08" db="EMBL/GenBank/DDBJ databases">
        <authorList>
            <person name="Kucharzyk K."/>
            <person name="Murdoch R.W."/>
            <person name="Higgins S."/>
            <person name="Loffler F."/>
        </authorList>
    </citation>
    <scope>NUCLEOTIDE SEQUENCE</scope>
</reference>
<dbReference type="AlphaFoldDB" id="A0A645JBP1"/>
<comment type="caution">
    <text evidence="2">The sequence shown here is derived from an EMBL/GenBank/DDBJ whole genome shotgun (WGS) entry which is preliminary data.</text>
</comment>
<gene>
    <name evidence="2" type="ORF">SDC9_205498</name>
</gene>
<organism evidence="2">
    <name type="scientific">bioreactor metagenome</name>
    <dbReference type="NCBI Taxonomy" id="1076179"/>
    <lineage>
        <taxon>unclassified sequences</taxon>
        <taxon>metagenomes</taxon>
        <taxon>ecological metagenomes</taxon>
    </lineage>
</organism>
<evidence type="ECO:0000256" key="1">
    <source>
        <dbReference type="SAM" id="MobiDB-lite"/>
    </source>
</evidence>
<accession>A0A645JBP1</accession>